<sequence>MPLFVRDEEIAEMTVELQGLLRVPTKTEALRQALRHELERVRATVPLKQRLAKARAMADALGPSNSDFDQKAFTDDLWDDL</sequence>
<dbReference type="Proteomes" id="UP000046176">
    <property type="component" value="Unassembled WGS sequence"/>
</dbReference>
<proteinExistence type="predicted"/>
<evidence type="ECO:0000313" key="2">
    <source>
        <dbReference type="Proteomes" id="UP000046176"/>
    </source>
</evidence>
<organism evidence="1 2">
    <name type="scientific">Neorhizobium galegae bv. officinalis</name>
    <dbReference type="NCBI Taxonomy" id="323656"/>
    <lineage>
        <taxon>Bacteria</taxon>
        <taxon>Pseudomonadati</taxon>
        <taxon>Pseudomonadota</taxon>
        <taxon>Alphaproteobacteria</taxon>
        <taxon>Hyphomicrobiales</taxon>
        <taxon>Rhizobiaceae</taxon>
        <taxon>Rhizobium/Agrobacterium group</taxon>
        <taxon>Neorhizobium</taxon>
    </lineage>
</organism>
<dbReference type="RefSeq" id="WP_046666591.1">
    <property type="nucleotide sequence ID" value="NZ_CCRH01000006.1"/>
</dbReference>
<dbReference type="AlphaFoldDB" id="A0A0T7FHX7"/>
<evidence type="ECO:0008006" key="3">
    <source>
        <dbReference type="Google" id="ProtNLM"/>
    </source>
</evidence>
<protein>
    <recommendedName>
        <fullName evidence="3">Rv0623 family protein transcription factor</fullName>
    </recommendedName>
</protein>
<dbReference type="InterPro" id="IPR011660">
    <property type="entry name" value="VapB-like"/>
</dbReference>
<name>A0A0T7FHX7_NEOGA</name>
<evidence type="ECO:0000313" key="1">
    <source>
        <dbReference type="EMBL" id="CDZ34569.1"/>
    </source>
</evidence>
<reference evidence="1 2" key="1">
    <citation type="submission" date="2014-08" db="EMBL/GenBank/DDBJ databases">
        <authorList>
            <person name="Chen Y.-H."/>
        </authorList>
    </citation>
    <scope>NUCLEOTIDE SEQUENCE [LARGE SCALE GENOMIC DNA]</scope>
</reference>
<dbReference type="EMBL" id="CCRH01000006">
    <property type="protein sequence ID" value="CDZ34569.1"/>
    <property type="molecule type" value="Genomic_DNA"/>
</dbReference>
<dbReference type="Pfam" id="PF07704">
    <property type="entry name" value="PSK_trans_fac"/>
    <property type="match status" value="1"/>
</dbReference>
<dbReference type="OrthoDB" id="8301496at2"/>
<accession>A0A0T7FHX7</accession>
<gene>
    <name evidence="1" type="ORF">NGAL_HAMBI1145_23990</name>
</gene>